<proteinExistence type="predicted"/>
<dbReference type="InterPro" id="IPR019734">
    <property type="entry name" value="TPR_rpt"/>
</dbReference>
<dbReference type="RefSeq" id="WP_132977567.1">
    <property type="nucleotide sequence ID" value="NZ_SMAO01000006.1"/>
</dbReference>
<name>A0A4R3MVG7_9GAMM</name>
<dbReference type="EMBL" id="SMAO01000006">
    <property type="protein sequence ID" value="TCT20165.1"/>
    <property type="molecule type" value="Genomic_DNA"/>
</dbReference>
<evidence type="ECO:0000256" key="4">
    <source>
        <dbReference type="SAM" id="MobiDB-lite"/>
    </source>
</evidence>
<dbReference type="PANTHER" id="PTHR44858">
    <property type="entry name" value="TETRATRICOPEPTIDE REPEAT PROTEIN 6"/>
    <property type="match status" value="1"/>
</dbReference>
<dbReference type="Gene3D" id="1.25.40.10">
    <property type="entry name" value="Tetratricopeptide repeat domain"/>
    <property type="match status" value="1"/>
</dbReference>
<dbReference type="SUPFAM" id="SSF48452">
    <property type="entry name" value="TPR-like"/>
    <property type="match status" value="1"/>
</dbReference>
<dbReference type="InterPro" id="IPR050498">
    <property type="entry name" value="Ycf3"/>
</dbReference>
<dbReference type="InterPro" id="IPR011990">
    <property type="entry name" value="TPR-like_helical_dom_sf"/>
</dbReference>
<dbReference type="OrthoDB" id="5769675at2"/>
<feature type="region of interest" description="Disordered" evidence="4">
    <location>
        <begin position="40"/>
        <end position="61"/>
    </location>
</feature>
<dbReference type="PANTHER" id="PTHR44858:SF1">
    <property type="entry name" value="UDP-N-ACETYLGLUCOSAMINE--PEPTIDE N-ACETYLGLUCOSAMINYLTRANSFERASE SPINDLY-RELATED"/>
    <property type="match status" value="1"/>
</dbReference>
<evidence type="ECO:0000313" key="6">
    <source>
        <dbReference type="Proteomes" id="UP000295717"/>
    </source>
</evidence>
<dbReference type="SMART" id="SM00028">
    <property type="entry name" value="TPR"/>
    <property type="match status" value="3"/>
</dbReference>
<reference evidence="5 6" key="1">
    <citation type="submission" date="2019-03" db="EMBL/GenBank/DDBJ databases">
        <title>Genomic Encyclopedia of Type Strains, Phase IV (KMG-IV): sequencing the most valuable type-strain genomes for metagenomic binning, comparative biology and taxonomic classification.</title>
        <authorList>
            <person name="Goeker M."/>
        </authorList>
    </citation>
    <scope>NUCLEOTIDE SEQUENCE [LARGE SCALE GENOMIC DNA]</scope>
    <source>
        <strain evidence="5 6">DSM 13587</strain>
    </source>
</reference>
<evidence type="ECO:0000313" key="5">
    <source>
        <dbReference type="EMBL" id="TCT20165.1"/>
    </source>
</evidence>
<dbReference type="Proteomes" id="UP000295717">
    <property type="component" value="Unassembled WGS sequence"/>
</dbReference>
<dbReference type="Pfam" id="PF13414">
    <property type="entry name" value="TPR_11"/>
    <property type="match status" value="1"/>
</dbReference>
<dbReference type="AlphaFoldDB" id="A0A4R3MVG7"/>
<evidence type="ECO:0000256" key="2">
    <source>
        <dbReference type="ARBA" id="ARBA00022803"/>
    </source>
</evidence>
<gene>
    <name evidence="5" type="ORF">EDC35_10692</name>
</gene>
<protein>
    <submittedName>
        <fullName evidence="5">Tetratricopeptide repeat protein</fullName>
    </submittedName>
</protein>
<keyword evidence="2 3" id="KW-0802">TPR repeat</keyword>
<dbReference type="Pfam" id="PF14559">
    <property type="entry name" value="TPR_19"/>
    <property type="match status" value="1"/>
</dbReference>
<keyword evidence="6" id="KW-1185">Reference proteome</keyword>
<feature type="repeat" description="TPR" evidence="3">
    <location>
        <begin position="71"/>
        <end position="104"/>
    </location>
</feature>
<evidence type="ECO:0000256" key="1">
    <source>
        <dbReference type="ARBA" id="ARBA00022737"/>
    </source>
</evidence>
<dbReference type="PROSITE" id="PS50005">
    <property type="entry name" value="TPR"/>
    <property type="match status" value="2"/>
</dbReference>
<feature type="repeat" description="TPR" evidence="3">
    <location>
        <begin position="139"/>
        <end position="172"/>
    </location>
</feature>
<sequence length="188" mass="20738">MPRLSLLHWLALAAFLFFYGFTVFALTRDYYLRHPAQPVTAPSVSQGAAPQRAPSPIDTSVIPDTIVETNPELLHQRADDLFQQQRYAEAAQIYRRLIELNPDDAEVHNNLGLALHYSGDNAGAIASLKNAVAKGPALQRPWLTLGFINLQSGNPDEARSALEKARDLDPASDIGKEATRLLEVLAKR</sequence>
<keyword evidence="1" id="KW-0677">Repeat</keyword>
<evidence type="ECO:0000256" key="3">
    <source>
        <dbReference type="PROSITE-ProRule" id="PRU00339"/>
    </source>
</evidence>
<comment type="caution">
    <text evidence="5">The sequence shown here is derived from an EMBL/GenBank/DDBJ whole genome shotgun (WGS) entry which is preliminary data.</text>
</comment>
<organism evidence="5 6">
    <name type="scientific">Thiobaca trueperi</name>
    <dbReference type="NCBI Taxonomy" id="127458"/>
    <lineage>
        <taxon>Bacteria</taxon>
        <taxon>Pseudomonadati</taxon>
        <taxon>Pseudomonadota</taxon>
        <taxon>Gammaproteobacteria</taxon>
        <taxon>Chromatiales</taxon>
        <taxon>Chromatiaceae</taxon>
        <taxon>Thiobaca</taxon>
    </lineage>
</organism>
<accession>A0A4R3MVG7</accession>